<feature type="domain" description="Cytochrome b5 heme-binding" evidence="3">
    <location>
        <begin position="124"/>
        <end position="202"/>
    </location>
</feature>
<feature type="region of interest" description="Disordered" evidence="2">
    <location>
        <begin position="1"/>
        <end position="60"/>
    </location>
</feature>
<protein>
    <recommendedName>
        <fullName evidence="3">Cytochrome b5 heme-binding domain-containing protein</fullName>
    </recommendedName>
</protein>
<comment type="similarity">
    <text evidence="1">Belongs to the cytochrome b5 family. MAPR subfamily.</text>
</comment>
<dbReference type="GO" id="GO:0016020">
    <property type="term" value="C:membrane"/>
    <property type="evidence" value="ECO:0007669"/>
    <property type="project" value="TreeGrafter"/>
</dbReference>
<dbReference type="GeneID" id="31000706"/>
<dbReference type="AlphaFoldDB" id="A0A225B669"/>
<dbReference type="STRING" id="1441469.A0A225B669"/>
<dbReference type="PANTHER" id="PTHR10281">
    <property type="entry name" value="MEMBRANE-ASSOCIATED PROGESTERONE RECEPTOR COMPONENT-RELATED"/>
    <property type="match status" value="1"/>
</dbReference>
<evidence type="ECO:0000259" key="3">
    <source>
        <dbReference type="SMART" id="SM01117"/>
    </source>
</evidence>
<dbReference type="RefSeq" id="XP_020123750.1">
    <property type="nucleotide sequence ID" value="XM_020260814.1"/>
</dbReference>
<dbReference type="Gene3D" id="3.10.120.10">
    <property type="entry name" value="Cytochrome b5-like heme/steroid binding domain"/>
    <property type="match status" value="1"/>
</dbReference>
<organism evidence="4 5">
    <name type="scientific">Talaromyces atroroseus</name>
    <dbReference type="NCBI Taxonomy" id="1441469"/>
    <lineage>
        <taxon>Eukaryota</taxon>
        <taxon>Fungi</taxon>
        <taxon>Dikarya</taxon>
        <taxon>Ascomycota</taxon>
        <taxon>Pezizomycotina</taxon>
        <taxon>Eurotiomycetes</taxon>
        <taxon>Eurotiomycetidae</taxon>
        <taxon>Eurotiales</taxon>
        <taxon>Trichocomaceae</taxon>
        <taxon>Talaromyces</taxon>
        <taxon>Talaromyces sect. Trachyspermi</taxon>
    </lineage>
</organism>
<name>A0A225B669_TALAT</name>
<dbReference type="InterPro" id="IPR001199">
    <property type="entry name" value="Cyt_B5-like_heme/steroid-bd"/>
</dbReference>
<dbReference type="PANTHER" id="PTHR10281:SF76">
    <property type="entry name" value="CALCUTTA CUP-RELATED"/>
    <property type="match status" value="1"/>
</dbReference>
<comment type="caution">
    <text evidence="4">The sequence shown here is derived from an EMBL/GenBank/DDBJ whole genome shotgun (WGS) entry which is preliminary data.</text>
</comment>
<dbReference type="SMART" id="SM01117">
    <property type="entry name" value="Cyt-b5"/>
    <property type="match status" value="1"/>
</dbReference>
<sequence>MPPTLRNRRNYTAQEDTSARVVEVDTDEEVEITRTTEQQRERNRAEKEKKNFRKHDEEDDDDDDEFYISLSDVIRIILTLIALSVGLSYYVTSGESYIWGFERQRPWWMRSNDIKQFLKGPVNLTPSQLALYDGSDPSLPIYLALNGTIIDVSANPGIYGPGGGYHFFVGRDATRAFVTGCFKEDLTNDMTGVEEMYIPIEDDNDSHREMTLTFTEKNLRRERERREAREKVDAQVKHWLRFYSGHEKYFAVGKVIPEETGAADGEGEKRVLCEGAQKNRPLRSDLNKKL</sequence>
<dbReference type="SUPFAM" id="SSF55856">
    <property type="entry name" value="Cytochrome b5-like heme/steroid binding domain"/>
    <property type="match status" value="1"/>
</dbReference>
<dbReference type="Proteomes" id="UP000214365">
    <property type="component" value="Unassembled WGS sequence"/>
</dbReference>
<dbReference type="OrthoDB" id="10257697at2759"/>
<dbReference type="InterPro" id="IPR050577">
    <property type="entry name" value="MAPR/NEUFC/NENF-like"/>
</dbReference>
<accession>A0A225B669</accession>
<evidence type="ECO:0000256" key="1">
    <source>
        <dbReference type="ARBA" id="ARBA00038357"/>
    </source>
</evidence>
<evidence type="ECO:0000313" key="4">
    <source>
        <dbReference type="EMBL" id="OKL63629.1"/>
    </source>
</evidence>
<reference evidence="4 5" key="1">
    <citation type="submission" date="2015-06" db="EMBL/GenBank/DDBJ databases">
        <title>Talaromyces atroroseus IBT 11181 draft genome.</title>
        <authorList>
            <person name="Rasmussen K.B."/>
            <person name="Rasmussen S."/>
            <person name="Petersen B."/>
            <person name="Sicheritz-Ponten T."/>
            <person name="Mortensen U.H."/>
            <person name="Thrane U."/>
        </authorList>
    </citation>
    <scope>NUCLEOTIDE SEQUENCE [LARGE SCALE GENOMIC DNA]</scope>
    <source>
        <strain evidence="4 5">IBT 11181</strain>
    </source>
</reference>
<evidence type="ECO:0000313" key="5">
    <source>
        <dbReference type="Proteomes" id="UP000214365"/>
    </source>
</evidence>
<feature type="region of interest" description="Disordered" evidence="2">
    <location>
        <begin position="261"/>
        <end position="290"/>
    </location>
</feature>
<dbReference type="FunFam" id="3.10.120.10:FF:000018">
    <property type="entry name" value="Heme/steroid binding domain protein, putative"/>
    <property type="match status" value="1"/>
</dbReference>
<gene>
    <name evidence="4" type="ORF">UA08_00951</name>
</gene>
<dbReference type="InterPro" id="IPR036400">
    <property type="entry name" value="Cyt_B5-like_heme/steroid_sf"/>
</dbReference>
<dbReference type="GO" id="GO:0012505">
    <property type="term" value="C:endomembrane system"/>
    <property type="evidence" value="ECO:0007669"/>
    <property type="project" value="TreeGrafter"/>
</dbReference>
<feature type="compositionally biased region" description="Basic and acidic residues" evidence="2">
    <location>
        <begin position="31"/>
        <end position="49"/>
    </location>
</feature>
<keyword evidence="5" id="KW-1185">Reference proteome</keyword>
<proteinExistence type="inferred from homology"/>
<dbReference type="EMBL" id="LFMY01000001">
    <property type="protein sequence ID" value="OKL63629.1"/>
    <property type="molecule type" value="Genomic_DNA"/>
</dbReference>
<evidence type="ECO:0000256" key="2">
    <source>
        <dbReference type="SAM" id="MobiDB-lite"/>
    </source>
</evidence>